<gene>
    <name evidence="1" type="ORF">BGAPBR_E0043</name>
</gene>
<dbReference type="AlphaFoldDB" id="B8F0M2"/>
<dbReference type="EMBL" id="CP001301">
    <property type="protein sequence ID" value="ACL34463.1"/>
    <property type="molecule type" value="Genomic_DNA"/>
</dbReference>
<protein>
    <submittedName>
        <fullName evidence="1">Uncharacterized protein</fullName>
    </submittedName>
</protein>
<keyword evidence="1" id="KW-0614">Plasmid</keyword>
<proteinExistence type="predicted"/>
<keyword evidence="2" id="KW-1185">Reference proteome</keyword>
<geneLocation type="plasmid" evidence="1 2">
    <name>PBr_lp25</name>
</geneLocation>
<accession>B8F0M2</accession>
<sequence>MEKINIINNKNNIAKNCLGFKIIKGITLKTLILNKYAI</sequence>
<organism evidence="1 2">
    <name type="scientific">Borreliella garinii PBr</name>
    <dbReference type="NCBI Taxonomy" id="498743"/>
    <lineage>
        <taxon>Bacteria</taxon>
        <taxon>Pseudomonadati</taxon>
        <taxon>Spirochaetota</taxon>
        <taxon>Spirochaetia</taxon>
        <taxon>Spirochaetales</taxon>
        <taxon>Borreliaceae</taxon>
        <taxon>Borreliella</taxon>
    </lineage>
</organism>
<evidence type="ECO:0000313" key="1">
    <source>
        <dbReference type="EMBL" id="ACL34463.1"/>
    </source>
</evidence>
<name>B8F0M2_BORGR</name>
<reference evidence="1" key="1">
    <citation type="submission" date="2008-12" db="EMBL/GenBank/DDBJ databases">
        <authorList>
            <person name="Fraser-Liggett C.M."/>
            <person name="Mongodin E.F."/>
            <person name="Casjens B."/>
            <person name="Dunn J."/>
            <person name="Luft B."/>
            <person name="Qiu W."/>
            <person name="Schutzer S."/>
            <person name="Sebastian Y."/>
        </authorList>
    </citation>
    <scope>NUCLEOTIDE SEQUENCE [LARGE SCALE GENOMIC DNA]</scope>
    <source>
        <strain evidence="1">PBr</strain>
        <plasmid evidence="1">PBr_lp25</plasmid>
    </source>
</reference>
<evidence type="ECO:0000313" key="2">
    <source>
        <dbReference type="Proteomes" id="UP000006103"/>
    </source>
</evidence>
<dbReference type="Proteomes" id="UP000006103">
    <property type="component" value="Plasmid PBr_lp25"/>
</dbReference>